<dbReference type="PANTHER" id="PTHR45527:SF1">
    <property type="entry name" value="FATTY ACID SYNTHASE"/>
    <property type="match status" value="1"/>
</dbReference>
<dbReference type="Proteomes" id="UP001197114">
    <property type="component" value="Unassembled WGS sequence"/>
</dbReference>
<evidence type="ECO:0000313" key="2">
    <source>
        <dbReference type="EMBL" id="MBW5425213.1"/>
    </source>
</evidence>
<organism evidence="2 3">
    <name type="scientific">Streptomyces anatolicus</name>
    <dbReference type="NCBI Taxonomy" id="2675858"/>
    <lineage>
        <taxon>Bacteria</taxon>
        <taxon>Bacillati</taxon>
        <taxon>Actinomycetota</taxon>
        <taxon>Actinomycetes</taxon>
        <taxon>Kitasatosporales</taxon>
        <taxon>Streptomycetaceae</taxon>
        <taxon>Streptomyces</taxon>
    </lineage>
</organism>
<dbReference type="InterPro" id="IPR023213">
    <property type="entry name" value="CAT-like_dom_sf"/>
</dbReference>
<dbReference type="SUPFAM" id="SSF52777">
    <property type="entry name" value="CoA-dependent acyltransferases"/>
    <property type="match status" value="2"/>
</dbReference>
<name>A0ABS6YUV4_9ACTN</name>
<proteinExistence type="predicted"/>
<feature type="non-terminal residue" evidence="2">
    <location>
        <position position="353"/>
    </location>
</feature>
<dbReference type="EMBL" id="WMBF01000460">
    <property type="protein sequence ID" value="MBW5425213.1"/>
    <property type="molecule type" value="Genomic_DNA"/>
</dbReference>
<sequence>MWPLSPLQEGLLFHADFDDSGPDVYAVQFTLDVEGPLDAGRLRTSWQALLDRHAALRASFHRRKSGEAVQLITRNVTLPWREADLSAHPAADRPARVEKLAARERAERLDLSAPPLLRLLLIRLADHRHRLIVTSHHLLMDGWSMPVLLGELSQVYAAGGDASVLKPAASYGDYLVWLGRQDKEAARDAWRAELAGADEPTLVAPADAGGTPVLPDEHLVRLPEETTRALAETARAQGLTVNTVVQGAWALVLARLAGRTDVVFGATVAGRPAELPGVESMVGLLINTLPVRVPLEGAEPVSRMLARLQERQAALMAHQHFGLSEIQRLAGPGAVFDTLVVYENYPNPPADPA</sequence>
<dbReference type="CDD" id="cd19543">
    <property type="entry name" value="DCL_NRPS"/>
    <property type="match status" value="1"/>
</dbReference>
<protein>
    <submittedName>
        <fullName evidence="2">Non-ribosomal peptide synthetase</fullName>
    </submittedName>
</protein>
<dbReference type="InterPro" id="IPR001242">
    <property type="entry name" value="Condensation_dom"/>
</dbReference>
<dbReference type="Gene3D" id="3.30.559.30">
    <property type="entry name" value="Nonribosomal peptide synthetase, condensation domain"/>
    <property type="match status" value="1"/>
</dbReference>
<feature type="domain" description="Condensation" evidence="1">
    <location>
        <begin position="2"/>
        <end position="346"/>
    </location>
</feature>
<keyword evidence="3" id="KW-1185">Reference proteome</keyword>
<dbReference type="Gene3D" id="3.30.559.10">
    <property type="entry name" value="Chloramphenicol acetyltransferase-like domain"/>
    <property type="match status" value="1"/>
</dbReference>
<reference evidence="2 3" key="1">
    <citation type="submission" date="2019-11" db="EMBL/GenBank/DDBJ databases">
        <authorList>
            <person name="Ay H."/>
        </authorList>
    </citation>
    <scope>NUCLEOTIDE SEQUENCE [LARGE SCALE GENOMIC DNA]</scope>
    <source>
        <strain evidence="2 3">BG9H</strain>
    </source>
</reference>
<accession>A0ABS6YUV4</accession>
<dbReference type="PANTHER" id="PTHR45527">
    <property type="entry name" value="NONRIBOSOMAL PEPTIDE SYNTHETASE"/>
    <property type="match status" value="1"/>
</dbReference>
<dbReference type="Pfam" id="PF00668">
    <property type="entry name" value="Condensation"/>
    <property type="match status" value="1"/>
</dbReference>
<comment type="caution">
    <text evidence="2">The sequence shown here is derived from an EMBL/GenBank/DDBJ whole genome shotgun (WGS) entry which is preliminary data.</text>
</comment>
<evidence type="ECO:0000259" key="1">
    <source>
        <dbReference type="Pfam" id="PF00668"/>
    </source>
</evidence>
<evidence type="ECO:0000313" key="3">
    <source>
        <dbReference type="Proteomes" id="UP001197114"/>
    </source>
</evidence>
<gene>
    <name evidence="2" type="ORF">GKQ77_27250</name>
</gene>